<protein>
    <recommendedName>
        <fullName evidence="7">FAD-binding domain-containing protein</fullName>
    </recommendedName>
</protein>
<dbReference type="RefSeq" id="XP_064730145.1">
    <property type="nucleotide sequence ID" value="XM_064874423.1"/>
</dbReference>
<dbReference type="Gene3D" id="3.50.50.60">
    <property type="entry name" value="FAD/NAD(P)-binding domain"/>
    <property type="match status" value="1"/>
</dbReference>
<accession>A0ABR0RN96</accession>
<evidence type="ECO:0000259" key="7">
    <source>
        <dbReference type="Pfam" id="PF01494"/>
    </source>
</evidence>
<organism evidence="8 9">
    <name type="scientific">Knufia obscura</name>
    <dbReference type="NCBI Taxonomy" id="1635080"/>
    <lineage>
        <taxon>Eukaryota</taxon>
        <taxon>Fungi</taxon>
        <taxon>Dikarya</taxon>
        <taxon>Ascomycota</taxon>
        <taxon>Pezizomycotina</taxon>
        <taxon>Eurotiomycetes</taxon>
        <taxon>Chaetothyriomycetidae</taxon>
        <taxon>Chaetothyriales</taxon>
        <taxon>Trichomeriaceae</taxon>
        <taxon>Knufia</taxon>
    </lineage>
</organism>
<dbReference type="Pfam" id="PF06314">
    <property type="entry name" value="ADC"/>
    <property type="match status" value="1"/>
</dbReference>
<dbReference type="SUPFAM" id="SSF51905">
    <property type="entry name" value="FAD/NAD(P)-binding domain"/>
    <property type="match status" value="1"/>
</dbReference>
<dbReference type="InterPro" id="IPR023375">
    <property type="entry name" value="ADC_dom_sf"/>
</dbReference>
<dbReference type="PANTHER" id="PTHR13789">
    <property type="entry name" value="MONOOXYGENASE"/>
    <property type="match status" value="1"/>
</dbReference>
<dbReference type="InterPro" id="IPR002938">
    <property type="entry name" value="FAD-bd"/>
</dbReference>
<reference evidence="8 9" key="1">
    <citation type="journal article" date="2023" name="Res Sq">
        <title>Genomic and morphological characterization of Knufia obscura isolated from the Mars 2020 spacecraft assembly facility.</title>
        <authorList>
            <person name="Chander A.M."/>
            <person name="Teixeira M.M."/>
            <person name="Singh N.K."/>
            <person name="Williams M.P."/>
            <person name="Parker C.W."/>
            <person name="Leo P."/>
            <person name="Stajich J.E."/>
            <person name="Torok T."/>
            <person name="Tighe S."/>
            <person name="Mason C.E."/>
            <person name="Venkateswaran K."/>
        </authorList>
    </citation>
    <scope>NUCLEOTIDE SEQUENCE [LARGE SCALE GENOMIC DNA]</scope>
    <source>
        <strain evidence="8 9">CCFEE 5817</strain>
    </source>
</reference>
<evidence type="ECO:0000256" key="4">
    <source>
        <dbReference type="ARBA" id="ARBA00023002"/>
    </source>
</evidence>
<dbReference type="SUPFAM" id="SSF54373">
    <property type="entry name" value="FAD-linked reductases, C-terminal domain"/>
    <property type="match status" value="1"/>
</dbReference>
<dbReference type="SUPFAM" id="SSF160104">
    <property type="entry name" value="Acetoacetate decarboxylase-like"/>
    <property type="match status" value="1"/>
</dbReference>
<sequence length="711" mass="78197">MAVISNGHNGDEAATHTGLKILVVGAGIGGLSAAIVLRQQGHHVEIYESSRFATETGAAIHMPPNSNGLLKRMGISAEATGANECVGMTSWAAHGIQLSHRNFPRAGEVWQHSWVLAHRVRLHDALKQAATSTSGKGKPVRLHLTSPIVDVDPASATIHFKDGSSAQGDLVIGADGVHSVTRTKLPGVSGSRKAFSSGKSAFRFFIHRQILLDDPVTQKYVESEGVMHICYGRDRRIVMYPTSNNTLINFVAIHPETETDQTATGDWNNAAPKGLLLEVFKSFSGDWTKILSYADNDSLKVWKLLDMEVLDTWTDYRLALLGDAAHPFLPHQGQGGGQAIEDAVALGVVLEEGITAVEVPDRLKLYQDIRKERAEKIQLYSRIVGQDNISPKEAATIMLEFTNYNYGHDEFDNAAQRLREWKWAQRPSTYWRMPRAFGPMPGPRQAHDSQPRDGRESTFVTASIKIKTSRTILQNLFPPGSASWRFKSPGTVAYCSFSQTTLNKMQWLSGSGYNHLGLYIHGVEYVKQDGEVVSGTYMPILFENLTDPIISGREELGMPKIYSAIDIERDSKSYHIRTTWNGMTWGRFELNDLEEVNEMNGTTGKISGDTADEGILVDRYLPAVGRENKGKADAQYAVFDRFSNAEPKPQPQRILKSGNASVVLNARDWSALPTLHHIIGRLAEIPVYDVVSAQVVEGVGVPDVSGACGIE</sequence>
<comment type="caution">
    <text evidence="8">The sequence shown here is derived from an EMBL/GenBank/DDBJ whole genome shotgun (WGS) entry which is preliminary data.</text>
</comment>
<evidence type="ECO:0000313" key="9">
    <source>
        <dbReference type="Proteomes" id="UP001334248"/>
    </source>
</evidence>
<evidence type="ECO:0000256" key="2">
    <source>
        <dbReference type="ARBA" id="ARBA00022630"/>
    </source>
</evidence>
<feature type="region of interest" description="Disordered" evidence="6">
    <location>
        <begin position="434"/>
        <end position="455"/>
    </location>
</feature>
<keyword evidence="4" id="KW-0560">Oxidoreductase</keyword>
<dbReference type="InterPro" id="IPR050493">
    <property type="entry name" value="FAD-dep_Monooxygenase_BioMet"/>
</dbReference>
<keyword evidence="5" id="KW-0503">Monooxygenase</keyword>
<feature type="compositionally biased region" description="Basic and acidic residues" evidence="6">
    <location>
        <begin position="445"/>
        <end position="455"/>
    </location>
</feature>
<keyword evidence="3" id="KW-0274">FAD</keyword>
<comment type="similarity">
    <text evidence="1">Belongs to the paxM FAD-dependent monooxygenase family.</text>
</comment>
<dbReference type="InterPro" id="IPR010451">
    <property type="entry name" value="Acetoacetate_decarboxylase"/>
</dbReference>
<dbReference type="Pfam" id="PF01494">
    <property type="entry name" value="FAD_binding_3"/>
    <property type="match status" value="1"/>
</dbReference>
<dbReference type="PRINTS" id="PR00420">
    <property type="entry name" value="RNGMNOXGNASE"/>
</dbReference>
<dbReference type="Proteomes" id="UP001334248">
    <property type="component" value="Unassembled WGS sequence"/>
</dbReference>
<evidence type="ECO:0000256" key="3">
    <source>
        <dbReference type="ARBA" id="ARBA00022827"/>
    </source>
</evidence>
<evidence type="ECO:0000256" key="5">
    <source>
        <dbReference type="ARBA" id="ARBA00023033"/>
    </source>
</evidence>
<dbReference type="EMBL" id="JAVHJV010000006">
    <property type="protein sequence ID" value="KAK5942055.1"/>
    <property type="molecule type" value="Genomic_DNA"/>
</dbReference>
<gene>
    <name evidence="8" type="ORF">PMZ80_006008</name>
</gene>
<evidence type="ECO:0000256" key="1">
    <source>
        <dbReference type="ARBA" id="ARBA00007992"/>
    </source>
</evidence>
<evidence type="ECO:0000256" key="6">
    <source>
        <dbReference type="SAM" id="MobiDB-lite"/>
    </source>
</evidence>
<name>A0ABR0RN96_9EURO</name>
<dbReference type="PANTHER" id="PTHR13789:SF261">
    <property type="entry name" value="HYDROXYLASE, PUTATIVE (AFU_ORTHOLOGUE AFUA_7G00590)-RELATED"/>
    <property type="match status" value="1"/>
</dbReference>
<dbReference type="Gene3D" id="2.40.400.10">
    <property type="entry name" value="Acetoacetate decarboxylase-like"/>
    <property type="match status" value="1"/>
</dbReference>
<keyword evidence="2" id="KW-0285">Flavoprotein</keyword>
<keyword evidence="9" id="KW-1185">Reference proteome</keyword>
<dbReference type="GeneID" id="89999457"/>
<evidence type="ECO:0000313" key="8">
    <source>
        <dbReference type="EMBL" id="KAK5942055.1"/>
    </source>
</evidence>
<dbReference type="InterPro" id="IPR036188">
    <property type="entry name" value="FAD/NAD-bd_sf"/>
</dbReference>
<feature type="domain" description="FAD-binding" evidence="7">
    <location>
        <begin position="20"/>
        <end position="377"/>
    </location>
</feature>
<proteinExistence type="inferred from homology"/>